<sequence>MFYFQEDAKTIGQEPNAASTYKRVYALLVTIPQKSCLDEQDLYLCCDAKKELQQEKDHWDYFFTKPNFVTEFAQKYIKYHYLSIDVKNNNSTNLIKKVEDIKKIFYNKIPSSNNNTGLCIEAENQIYII</sequence>
<accession>A0ABX8TNF6</accession>
<organism evidence="1 2">
    <name type="scientific">Paulownia witches'-broom phytoplasma</name>
    <dbReference type="NCBI Taxonomy" id="39647"/>
    <lineage>
        <taxon>Bacteria</taxon>
        <taxon>Bacillati</taxon>
        <taxon>Mycoplasmatota</taxon>
        <taxon>Mollicutes</taxon>
        <taxon>Acholeplasmatales</taxon>
        <taxon>Acholeplasmataceae</taxon>
        <taxon>Candidatus Phytoplasma</taxon>
        <taxon>16SrI (Aster yellows group)</taxon>
    </lineage>
</organism>
<reference evidence="1 2" key="1">
    <citation type="journal article" date="2021" name="Mol. Plant">
        <title>Genomic insights into the fast growth of paulownias and the formation of Paulownia witches' broom.</title>
        <authorList>
            <person name="Cao Y."/>
            <person name="Sun G."/>
            <person name="Zhai X."/>
            <person name="Xu P."/>
            <person name="Ma L."/>
            <person name="Deng M."/>
            <person name="Zhao Z."/>
            <person name="Yang H."/>
            <person name="Dong Y."/>
            <person name="Shang Z."/>
            <person name="Lv Y."/>
            <person name="Yan L."/>
            <person name="Liu H."/>
            <person name="Cao X."/>
            <person name="Li B."/>
            <person name="Wang Z."/>
            <person name="Zhao X."/>
            <person name="Yu H."/>
            <person name="Wang F."/>
            <person name="Ma W."/>
            <person name="Huang J."/>
            <person name="Fan G."/>
        </authorList>
    </citation>
    <scope>NUCLEOTIDE SEQUENCE [LARGE SCALE GENOMIC DNA]</scope>
    <source>
        <strain evidence="1 2">Zhengzhou</strain>
    </source>
</reference>
<evidence type="ECO:0000313" key="1">
    <source>
        <dbReference type="EMBL" id="QYC30914.1"/>
    </source>
</evidence>
<evidence type="ECO:0000313" key="2">
    <source>
        <dbReference type="Proteomes" id="UP000825369"/>
    </source>
</evidence>
<name>A0ABX8TNF6_9MOLU</name>
<dbReference type="RefSeq" id="WP_219474675.1">
    <property type="nucleotide sequence ID" value="NZ_BSCX01000005.1"/>
</dbReference>
<keyword evidence="2" id="KW-1185">Reference proteome</keyword>
<dbReference type="EMBL" id="CP066882">
    <property type="protein sequence ID" value="QYC30914.1"/>
    <property type="molecule type" value="Genomic_DNA"/>
</dbReference>
<gene>
    <name evidence="1" type="ORF">HGD80_04080</name>
</gene>
<dbReference type="Proteomes" id="UP000825369">
    <property type="component" value="Chromosome"/>
</dbReference>
<proteinExistence type="predicted"/>
<protein>
    <submittedName>
        <fullName evidence="1">Uncharacterized protein</fullName>
    </submittedName>
</protein>